<proteinExistence type="predicted"/>
<dbReference type="EMBL" id="SOEO01000002">
    <property type="protein sequence ID" value="TDX84093.1"/>
    <property type="molecule type" value="Genomic_DNA"/>
</dbReference>
<evidence type="ECO:0000313" key="2">
    <source>
        <dbReference type="Proteomes" id="UP000295313"/>
    </source>
</evidence>
<evidence type="ECO:0000313" key="1">
    <source>
        <dbReference type="EMBL" id="TDX84093.1"/>
    </source>
</evidence>
<dbReference type="OrthoDB" id="10021108at2"/>
<accession>A0A4R8I5B7</accession>
<dbReference type="RefSeq" id="WP_133944136.1">
    <property type="nucleotide sequence ID" value="NZ_SOEO01000002.1"/>
</dbReference>
<protein>
    <recommendedName>
        <fullName evidence="3">Glycosyltransferase family 52</fullName>
    </recommendedName>
</protein>
<name>A0A4R8I5B7_9FLAO</name>
<comment type="caution">
    <text evidence="1">The sequence shown here is derived from an EMBL/GenBank/DDBJ whole genome shotgun (WGS) entry which is preliminary data.</text>
</comment>
<dbReference type="AlphaFoldDB" id="A0A4R8I5B7"/>
<keyword evidence="2" id="KW-1185">Reference proteome</keyword>
<dbReference type="InterPro" id="IPR010866">
    <property type="entry name" value="A-2_8-polyST"/>
</dbReference>
<dbReference type="Proteomes" id="UP000295313">
    <property type="component" value="Unassembled WGS sequence"/>
</dbReference>
<organism evidence="1 2">
    <name type="scientific">Epilithonimonas xixisoli</name>
    <dbReference type="NCBI Taxonomy" id="1476462"/>
    <lineage>
        <taxon>Bacteria</taxon>
        <taxon>Pseudomonadati</taxon>
        <taxon>Bacteroidota</taxon>
        <taxon>Flavobacteriia</taxon>
        <taxon>Flavobacteriales</taxon>
        <taxon>Weeksellaceae</taxon>
        <taxon>Chryseobacterium group</taxon>
        <taxon>Epilithonimonas</taxon>
    </lineage>
</organism>
<dbReference type="Pfam" id="PF07388">
    <property type="entry name" value="A-2_8-polyST"/>
    <property type="match status" value="1"/>
</dbReference>
<sequence length="359" mass="42233">MVAFFCATPYQVLVSIHIKTTFFKNVNADIYILNHFANSSKLVKNLSSQNIFRTVKEVPDSLNFTKSLSQKSRKRHFIKFFSYYNYKKSASRFFDIDTQIYDDVFFSYADVIIQLGLKKILFNNRNCKIHLFEDGVGGYLKFGTTTTQKKKLFNRLTNSNGLENYVDLYAFAPELMYQTTIPIVKMPKINKTNYIFSKQLNAVFNFNDSKVTDKFIILEQPLDFKPYINEIQFSTFMEIKSYSHIIKIHPRSKSEQYEEFNNFCNSDVPWEIISLNSNFQNQVLVTYYSTGAITNKLIFDVEMPIIFLYEMEEFKTHFSLSEDINLFFKKFQKSCRNPAKIFFPKNISELKDIIEVLNA</sequence>
<evidence type="ECO:0008006" key="3">
    <source>
        <dbReference type="Google" id="ProtNLM"/>
    </source>
</evidence>
<gene>
    <name evidence="1" type="ORF">B0I22_1689</name>
</gene>
<reference evidence="1 2" key="1">
    <citation type="submission" date="2019-03" db="EMBL/GenBank/DDBJ databases">
        <title>Genomic Encyclopedia of Type Strains, Phase III (KMG-III): the genomes of soil and plant-associated and newly described type strains.</title>
        <authorList>
            <person name="Whitman W."/>
        </authorList>
    </citation>
    <scope>NUCLEOTIDE SEQUENCE [LARGE SCALE GENOMIC DNA]</scope>
    <source>
        <strain evidence="1 2">CGMCC 1.12802</strain>
    </source>
</reference>